<evidence type="ECO:0000259" key="5">
    <source>
        <dbReference type="PROSITE" id="PS51884"/>
    </source>
</evidence>
<evidence type="ECO:0000313" key="7">
    <source>
        <dbReference type="Proteomes" id="UP000611640"/>
    </source>
</evidence>
<feature type="domain" description="Chaplin" evidence="5">
    <location>
        <begin position="36"/>
        <end position="76"/>
    </location>
</feature>
<dbReference type="AlphaFoldDB" id="A0A7R7I0P5"/>
<keyword evidence="3" id="KW-0034">Amyloid</keyword>
<feature type="domain" description="Chaplin" evidence="5">
    <location>
        <begin position="358"/>
        <end position="398"/>
    </location>
</feature>
<feature type="domain" description="Chaplin" evidence="5">
    <location>
        <begin position="209"/>
        <end position="249"/>
    </location>
</feature>
<dbReference type="PROSITE" id="PS51884">
    <property type="entry name" value="CHAPLIN"/>
    <property type="match status" value="6"/>
</dbReference>
<keyword evidence="2" id="KW-0130">Cell adhesion</keyword>
<dbReference type="RefSeq" id="WP_203964802.1">
    <property type="nucleotide sequence ID" value="NZ_AP023355.1"/>
</dbReference>
<reference evidence="6 7" key="1">
    <citation type="submission" date="2020-08" db="EMBL/GenBank/DDBJ databases">
        <title>Whole genome shotgun sequence of Actinocatenispora thailandica NBRC 105041.</title>
        <authorList>
            <person name="Komaki H."/>
            <person name="Tamura T."/>
        </authorList>
    </citation>
    <scope>NUCLEOTIDE SEQUENCE [LARGE SCALE GENOMIC DNA]</scope>
    <source>
        <strain evidence="6 7">NBRC 105041</strain>
    </source>
</reference>
<keyword evidence="1" id="KW-0964">Secreted</keyword>
<evidence type="ECO:0000313" key="6">
    <source>
        <dbReference type="EMBL" id="BCJ38826.1"/>
    </source>
</evidence>
<feature type="chain" id="PRO_5031292608" description="Chaplin domain-containing protein" evidence="4">
    <location>
        <begin position="29"/>
        <end position="402"/>
    </location>
</feature>
<dbReference type="KEGG" id="atl:Athai_63290"/>
<dbReference type="InterPro" id="IPR005528">
    <property type="entry name" value="ChpA-H"/>
</dbReference>
<dbReference type="GO" id="GO:0007155">
    <property type="term" value="P:cell adhesion"/>
    <property type="evidence" value="ECO:0007669"/>
    <property type="project" value="UniProtKB-KW"/>
</dbReference>
<gene>
    <name evidence="6" type="ORF">Athai_63290</name>
</gene>
<keyword evidence="1" id="KW-0134">Cell wall</keyword>
<keyword evidence="4" id="KW-0732">Signal</keyword>
<protein>
    <recommendedName>
        <fullName evidence="5">Chaplin domain-containing protein</fullName>
    </recommendedName>
</protein>
<evidence type="ECO:0000256" key="4">
    <source>
        <dbReference type="SAM" id="SignalP"/>
    </source>
</evidence>
<feature type="domain" description="Chaplin" evidence="5">
    <location>
        <begin position="267"/>
        <end position="307"/>
    </location>
</feature>
<sequence length="402" mass="38208">MKTWVRRTARVGILSAGFLLAGASMAHASNAVSAGNSGIANGTQVVAPVQVPANVAGNGVGVAGVGLGVNGSSTSVADRAESTNLVSADNKGIGNGTQADIPVQVPANVAGNGVGVAGVGIGVNGSSTAVAHRAESAQESTDMVSAGNMGIGNGTQVNVPIQVPLNVCGNGVGVLGAGIGVSGDCTSVAAAQESAYASPESTNMGSVGNAGILNGTQIYAPIQVPVNVCGNGVGVLGLGAGVSGDCTSVAHRTESAQESTDMVSAANKGILNGTQLNAPIQVPVNVCGNGVGVLGAGIGISGNCGAAAVSHSEDGHHGGYHSMASSTEGAEAAKPAKTANTLPAMAASHGTDMVSAGNSGIANGTQVHAPIQVPVNVAGNGVGVLGVGVGVNGSSTAVAAQH</sequence>
<dbReference type="Proteomes" id="UP000611640">
    <property type="component" value="Chromosome"/>
</dbReference>
<dbReference type="EMBL" id="AP023355">
    <property type="protein sequence ID" value="BCJ38826.1"/>
    <property type="molecule type" value="Genomic_DNA"/>
</dbReference>
<dbReference type="Pfam" id="PF03777">
    <property type="entry name" value="ChpA-C"/>
    <property type="match status" value="4"/>
</dbReference>
<evidence type="ECO:0000256" key="3">
    <source>
        <dbReference type="ARBA" id="ARBA00023087"/>
    </source>
</evidence>
<organism evidence="6 7">
    <name type="scientific">Actinocatenispora thailandica</name>
    <dbReference type="NCBI Taxonomy" id="227318"/>
    <lineage>
        <taxon>Bacteria</taxon>
        <taxon>Bacillati</taxon>
        <taxon>Actinomycetota</taxon>
        <taxon>Actinomycetes</taxon>
        <taxon>Micromonosporales</taxon>
        <taxon>Micromonosporaceae</taxon>
        <taxon>Actinocatenispora</taxon>
    </lineage>
</organism>
<keyword evidence="7" id="KW-1185">Reference proteome</keyword>
<accession>A0A7R7I0P5</accession>
<evidence type="ECO:0000256" key="1">
    <source>
        <dbReference type="ARBA" id="ARBA00022512"/>
    </source>
</evidence>
<evidence type="ECO:0000256" key="2">
    <source>
        <dbReference type="ARBA" id="ARBA00022889"/>
    </source>
</evidence>
<name>A0A7R7I0P5_9ACTN</name>
<feature type="signal peptide" evidence="4">
    <location>
        <begin position="1"/>
        <end position="28"/>
    </location>
</feature>
<feature type="domain" description="Chaplin" evidence="5">
    <location>
        <begin position="90"/>
        <end position="130"/>
    </location>
</feature>
<proteinExistence type="predicted"/>
<feature type="domain" description="Chaplin" evidence="5">
    <location>
        <begin position="148"/>
        <end position="188"/>
    </location>
</feature>